<dbReference type="Gene3D" id="3.40.50.300">
    <property type="entry name" value="P-loop containing nucleotide triphosphate hydrolases"/>
    <property type="match status" value="2"/>
</dbReference>
<dbReference type="EMBL" id="JXBL01000001">
    <property type="protein sequence ID" value="KIE41406.1"/>
    <property type="molecule type" value="Genomic_DNA"/>
</dbReference>
<accession>A0A0C1QT29</accession>
<keyword evidence="2" id="KW-0808">Transferase</keyword>
<dbReference type="InterPro" id="IPR022489">
    <property type="entry name" value="PolyP_AMP_Tfrase"/>
</dbReference>
<protein>
    <submittedName>
        <fullName evidence="2">Polyphosphate kinase 2</fullName>
    </submittedName>
</protein>
<dbReference type="NCBIfam" id="TIGR03708">
    <property type="entry name" value="poly_P_AMP_trns"/>
    <property type="match status" value="1"/>
</dbReference>
<proteinExistence type="predicted"/>
<dbReference type="RefSeq" id="WP_039643127.1">
    <property type="nucleotide sequence ID" value="NZ_JXBL01000001.1"/>
</dbReference>
<dbReference type="Proteomes" id="UP000031433">
    <property type="component" value="Unassembled WGS sequence"/>
</dbReference>
<dbReference type="PANTHER" id="PTHR34383:SF3">
    <property type="entry name" value="POLYPHOSPHATE:AMP PHOSPHOTRANSFERASE"/>
    <property type="match status" value="1"/>
</dbReference>
<evidence type="ECO:0000259" key="1">
    <source>
        <dbReference type="Pfam" id="PF03976"/>
    </source>
</evidence>
<dbReference type="PANTHER" id="PTHR34383">
    <property type="entry name" value="POLYPHOSPHATE:AMP PHOSPHOTRANSFERASE-RELATED"/>
    <property type="match status" value="1"/>
</dbReference>
<dbReference type="Pfam" id="PF03976">
    <property type="entry name" value="PPK2"/>
    <property type="match status" value="2"/>
</dbReference>
<dbReference type="SUPFAM" id="SSF52540">
    <property type="entry name" value="P-loop containing nucleoside triphosphate hydrolases"/>
    <property type="match status" value="2"/>
</dbReference>
<organism evidence="2 3">
    <name type="scientific">Geobacter soli</name>
    <dbReference type="NCBI Taxonomy" id="1510391"/>
    <lineage>
        <taxon>Bacteria</taxon>
        <taxon>Pseudomonadati</taxon>
        <taxon>Thermodesulfobacteriota</taxon>
        <taxon>Desulfuromonadia</taxon>
        <taxon>Geobacterales</taxon>
        <taxon>Geobacteraceae</taxon>
        <taxon>Geobacter</taxon>
    </lineage>
</organism>
<keyword evidence="3" id="KW-1185">Reference proteome</keyword>
<evidence type="ECO:0000313" key="2">
    <source>
        <dbReference type="EMBL" id="KIE41406.1"/>
    </source>
</evidence>
<dbReference type="GO" id="GO:0016301">
    <property type="term" value="F:kinase activity"/>
    <property type="evidence" value="ECO:0007669"/>
    <property type="project" value="UniProtKB-KW"/>
</dbReference>
<dbReference type="GO" id="GO:0006797">
    <property type="term" value="P:polyphosphate metabolic process"/>
    <property type="evidence" value="ECO:0007669"/>
    <property type="project" value="InterPro"/>
</dbReference>
<keyword evidence="2" id="KW-0418">Kinase</keyword>
<sequence length="492" mass="56974">MFESAELDHAMDKKTWRARVPPLREALLDAQYDLLEARGFPVVILISGVDGAGKGETVNILNEWLDPRHVETNAPGDASDEERERPPMWRFWRSLPPRGKIGIFFGSWYSGALSAHMEGRSKQAKLDQALERIRRFERMLADEGALVLKFWLHLSRDQQERRLKALEKNPRTRWRVTARDWKNFKVYERFRDLATHVLRATSTAEAPWTVVSGVDPRYRSLTVGSAILSALRARLDTPETPHQPRTALPASPATDAVMLLRSLDLSRTITKKRYEEELEELQGRLSLLTREPKFSKRAVVAVFEGSDAAGKGGAIRRITQALDAKIYRVVPIAAPSEDELAQPYLWRFWRNVPRLGRFAIFDRSWYGRVLVERVEGLCSSGDWMRAYSEINDFEEQLVESRIVVAKFWLAISPEEQLRRFREREETGFKRFKLTEDDWRNREKWGEYEAAACDMIDRTSTEIAPWTLVEAENKLYARIKVLRTLCERIEAVL</sequence>
<gene>
    <name evidence="2" type="ORF">SE37_01550</name>
</gene>
<evidence type="ECO:0000313" key="3">
    <source>
        <dbReference type="Proteomes" id="UP000031433"/>
    </source>
</evidence>
<reference evidence="2 3" key="1">
    <citation type="submission" date="2015-01" db="EMBL/GenBank/DDBJ databases">
        <title>Genome sequence of the anaerobic bacterium Geobacter soli GSS01, a dissimilatory Fe(III) reducer from soil.</title>
        <authorList>
            <person name="Yang G."/>
            <person name="Zhou S."/>
        </authorList>
    </citation>
    <scope>NUCLEOTIDE SEQUENCE [LARGE SCALE GENOMIC DNA]</scope>
    <source>
        <strain evidence="2 3">GSS01</strain>
    </source>
</reference>
<dbReference type="AlphaFoldDB" id="A0A0C1QT29"/>
<feature type="domain" description="Polyphosphate kinase-2-related" evidence="1">
    <location>
        <begin position="270"/>
        <end position="489"/>
    </location>
</feature>
<dbReference type="InterPro" id="IPR022488">
    <property type="entry name" value="PPK2-related"/>
</dbReference>
<comment type="caution">
    <text evidence="2">The sequence shown here is derived from an EMBL/GenBank/DDBJ whole genome shotgun (WGS) entry which is preliminary data.</text>
</comment>
<feature type="domain" description="Polyphosphate kinase-2-related" evidence="1">
    <location>
        <begin position="12"/>
        <end position="233"/>
    </location>
</feature>
<dbReference type="GO" id="GO:0043751">
    <property type="term" value="F:polyphosphate:AMP phosphotransferase activity"/>
    <property type="evidence" value="ECO:0007669"/>
    <property type="project" value="InterPro"/>
</dbReference>
<name>A0A0C1QT29_9BACT</name>
<dbReference type="InterPro" id="IPR027417">
    <property type="entry name" value="P-loop_NTPase"/>
</dbReference>